<feature type="signal peptide" evidence="1">
    <location>
        <begin position="1"/>
        <end position="26"/>
    </location>
</feature>
<proteinExistence type="predicted"/>
<dbReference type="InterPro" id="IPR029058">
    <property type="entry name" value="AB_hydrolase_fold"/>
</dbReference>
<organism evidence="2 3">
    <name type="scientific">Selenomonas ruminantium</name>
    <dbReference type="NCBI Taxonomy" id="971"/>
    <lineage>
        <taxon>Bacteria</taxon>
        <taxon>Bacillati</taxon>
        <taxon>Bacillota</taxon>
        <taxon>Negativicutes</taxon>
        <taxon>Selenomonadales</taxon>
        <taxon>Selenomonadaceae</taxon>
        <taxon>Selenomonas</taxon>
    </lineage>
</organism>
<dbReference type="PROSITE" id="PS51257">
    <property type="entry name" value="PROKAR_LIPOPROTEIN"/>
    <property type="match status" value="1"/>
</dbReference>
<name>A0A1I0Y658_SELRU</name>
<dbReference type="EMBL" id="FOJX01000010">
    <property type="protein sequence ID" value="SFB08694.1"/>
    <property type="molecule type" value="Genomic_DNA"/>
</dbReference>
<dbReference type="Proteomes" id="UP000183843">
    <property type="component" value="Unassembled WGS sequence"/>
</dbReference>
<reference evidence="2 3" key="1">
    <citation type="submission" date="2016-10" db="EMBL/GenBank/DDBJ databases">
        <authorList>
            <person name="de Groot N.N."/>
        </authorList>
    </citation>
    <scope>NUCLEOTIDE SEQUENCE [LARGE SCALE GENOMIC DNA]</scope>
    <source>
        <strain evidence="2 3">L14</strain>
    </source>
</reference>
<sequence>MQKKKIMTAAAIAAFGFGCGWGVAQAEVSPAVQGAAQQAVQPAGPGQDSSEDKKLASQRFVSSELIQSKLDYQLCLPRWYDAGKSYPLIVVVNDVHGETDGRALLKQPDGVSAWADELERKQQYAIVLTVQSTVDFEQRVGRLSNTEGMEIMRSLLKDVRQNYAVNKDAIYGIGENKGAWVIQLINEQLPSYFKATYLDENTADGKADNKAIHDWLMQEMAAQVK</sequence>
<gene>
    <name evidence="2" type="ORF">SAMN05216587_11053</name>
</gene>
<evidence type="ECO:0000313" key="2">
    <source>
        <dbReference type="EMBL" id="SFB08694.1"/>
    </source>
</evidence>
<keyword evidence="1" id="KW-0732">Signal</keyword>
<evidence type="ECO:0008006" key="4">
    <source>
        <dbReference type="Google" id="ProtNLM"/>
    </source>
</evidence>
<protein>
    <recommendedName>
        <fullName evidence="4">Enterochelin esterase</fullName>
    </recommendedName>
</protein>
<dbReference type="Gene3D" id="3.40.50.1820">
    <property type="entry name" value="alpha/beta hydrolase"/>
    <property type="match status" value="1"/>
</dbReference>
<evidence type="ECO:0000313" key="3">
    <source>
        <dbReference type="Proteomes" id="UP000183843"/>
    </source>
</evidence>
<accession>A0A1I0Y658</accession>
<evidence type="ECO:0000256" key="1">
    <source>
        <dbReference type="SAM" id="SignalP"/>
    </source>
</evidence>
<feature type="chain" id="PRO_5010267703" description="Enterochelin esterase" evidence="1">
    <location>
        <begin position="27"/>
        <end position="225"/>
    </location>
</feature>
<dbReference type="AlphaFoldDB" id="A0A1I0Y658"/>
<dbReference type="RefSeq" id="WP_074816526.1">
    <property type="nucleotide sequence ID" value="NZ_FOJX01000010.1"/>
</dbReference>